<protein>
    <submittedName>
        <fullName evidence="2">Derepression protein</fullName>
    </submittedName>
</protein>
<gene>
    <name evidence="2" type="ORF">NCTC9081_03217</name>
</gene>
<name>A0A376W403_ECOLX</name>
<proteinExistence type="predicted"/>
<accession>A0A376W403</accession>
<dbReference type="AlphaFoldDB" id="A0A376W403"/>
<reference evidence="2 3" key="1">
    <citation type="submission" date="2018-06" db="EMBL/GenBank/DDBJ databases">
        <authorList>
            <consortium name="Pathogen Informatics"/>
            <person name="Doyle S."/>
        </authorList>
    </citation>
    <scope>NUCLEOTIDE SEQUENCE [LARGE SCALE GENOMIC DNA]</scope>
    <source>
        <strain evidence="2 3">NCTC9081</strain>
    </source>
</reference>
<organism evidence="2 3">
    <name type="scientific">Escherichia coli</name>
    <dbReference type="NCBI Taxonomy" id="562"/>
    <lineage>
        <taxon>Bacteria</taxon>
        <taxon>Pseudomonadati</taxon>
        <taxon>Pseudomonadota</taxon>
        <taxon>Gammaproteobacteria</taxon>
        <taxon>Enterobacterales</taxon>
        <taxon>Enterobacteriaceae</taxon>
        <taxon>Escherichia</taxon>
    </lineage>
</organism>
<dbReference type="Proteomes" id="UP000254716">
    <property type="component" value="Unassembled WGS sequence"/>
</dbReference>
<dbReference type="EMBL" id="UGCV01000008">
    <property type="protein sequence ID" value="STJ17754.1"/>
    <property type="molecule type" value="Genomic_DNA"/>
</dbReference>
<sequence length="100" mass="11249">MANRKQQRARAERLHIRSEINRRLFRATRVAQIMHITCCMSARTRCQTVTALLSSAISPKIWQNCKASSTSTDKPHPEAIPHLHAGGFRTSVTGGSHEER</sequence>
<evidence type="ECO:0000313" key="2">
    <source>
        <dbReference type="EMBL" id="STJ17754.1"/>
    </source>
</evidence>
<feature type="region of interest" description="Disordered" evidence="1">
    <location>
        <begin position="66"/>
        <end position="100"/>
    </location>
</feature>
<evidence type="ECO:0000313" key="3">
    <source>
        <dbReference type="Proteomes" id="UP000254716"/>
    </source>
</evidence>
<evidence type="ECO:0000256" key="1">
    <source>
        <dbReference type="SAM" id="MobiDB-lite"/>
    </source>
</evidence>